<evidence type="ECO:0000259" key="2">
    <source>
        <dbReference type="PROSITE" id="PS50837"/>
    </source>
</evidence>
<dbReference type="EMBL" id="JAEAOA010001187">
    <property type="protein sequence ID" value="KAK3601128.1"/>
    <property type="molecule type" value="Genomic_DNA"/>
</dbReference>
<dbReference type="PANTHER" id="PTHR46844">
    <property type="entry name" value="SLR5058 PROTEIN"/>
    <property type="match status" value="1"/>
</dbReference>
<keyword evidence="1" id="KW-0472">Membrane</keyword>
<protein>
    <recommendedName>
        <fullName evidence="2">NACHT domain-containing protein</fullName>
    </recommendedName>
</protein>
<dbReference type="Proteomes" id="UP001195483">
    <property type="component" value="Unassembled WGS sequence"/>
</dbReference>
<dbReference type="AlphaFoldDB" id="A0AAE0T085"/>
<dbReference type="SUPFAM" id="SSF52540">
    <property type="entry name" value="P-loop containing nucleoside triphosphate hydrolases"/>
    <property type="match status" value="1"/>
</dbReference>
<comment type="caution">
    <text evidence="3">The sequence shown here is derived from an EMBL/GenBank/DDBJ whole genome shotgun (WGS) entry which is preliminary data.</text>
</comment>
<reference evidence="3" key="3">
    <citation type="submission" date="2023-05" db="EMBL/GenBank/DDBJ databases">
        <authorList>
            <person name="Smith C.H."/>
        </authorList>
    </citation>
    <scope>NUCLEOTIDE SEQUENCE</scope>
    <source>
        <strain evidence="3">CHS0354</strain>
        <tissue evidence="3">Mantle</tissue>
    </source>
</reference>
<dbReference type="Pfam" id="PF05729">
    <property type="entry name" value="NACHT"/>
    <property type="match status" value="1"/>
</dbReference>
<dbReference type="InterPro" id="IPR007111">
    <property type="entry name" value="NACHT_NTPase"/>
</dbReference>
<dbReference type="PANTHER" id="PTHR46844:SF1">
    <property type="entry name" value="SLR5058 PROTEIN"/>
    <property type="match status" value="1"/>
</dbReference>
<dbReference type="Gene3D" id="3.40.50.300">
    <property type="entry name" value="P-loop containing nucleotide triphosphate hydrolases"/>
    <property type="match status" value="1"/>
</dbReference>
<accession>A0AAE0T085</accession>
<feature type="domain" description="NACHT" evidence="2">
    <location>
        <begin position="275"/>
        <end position="410"/>
    </location>
</feature>
<evidence type="ECO:0000313" key="3">
    <source>
        <dbReference type="EMBL" id="KAK3601128.1"/>
    </source>
</evidence>
<sequence length="442" mass="49570">MQVGDGGNMQIKTVTRSDSGNFMQISRFTDENNTSEASVYFQVIDAPARVCKPLISHEGSKLKAYLPSDDVCATSHLRLEWKDTNKTNTTQNGTTILDLGTDSVGEYTVCAVGEAAKCFQGNISDLCTSYTVSRHQQSGDGVILHPAVFAVPGIVLIALIVIGGVLIWLRYKGVICQKHSIEMDEEQKLEYPLIPLIPKSDLSKIRDHLKNCYRTMTDVLVYPVGKRNVSVKKVYINLELEGIDTRDFEDTKTDLPSNFFEKDNVILMTQHKLFAPIMIVGDSGSGQSTWCKHIAYCWSHNSKMGDTEMEGLNLPPLINFQILLYLPLKHSDQRLSFQTLLQQSLFPTQQSYLKVVRNYMNEQNHSQSILIVIDGLDIIGRNASLKLISELLVSELLKSCTFIFTSRPSSFNQISDACTNKAMKLYKILEMSPEKSATYVNR</sequence>
<dbReference type="InterPro" id="IPR027417">
    <property type="entry name" value="P-loop_NTPase"/>
</dbReference>
<organism evidence="3 4">
    <name type="scientific">Potamilus streckersoni</name>
    <dbReference type="NCBI Taxonomy" id="2493646"/>
    <lineage>
        <taxon>Eukaryota</taxon>
        <taxon>Metazoa</taxon>
        <taxon>Spiralia</taxon>
        <taxon>Lophotrochozoa</taxon>
        <taxon>Mollusca</taxon>
        <taxon>Bivalvia</taxon>
        <taxon>Autobranchia</taxon>
        <taxon>Heteroconchia</taxon>
        <taxon>Palaeoheterodonta</taxon>
        <taxon>Unionida</taxon>
        <taxon>Unionoidea</taxon>
        <taxon>Unionidae</taxon>
        <taxon>Ambleminae</taxon>
        <taxon>Lampsilini</taxon>
        <taxon>Potamilus</taxon>
    </lineage>
</organism>
<evidence type="ECO:0000313" key="4">
    <source>
        <dbReference type="Proteomes" id="UP001195483"/>
    </source>
</evidence>
<reference evidence="3" key="1">
    <citation type="journal article" date="2021" name="Genome Biol. Evol.">
        <title>A High-Quality Reference Genome for a Parasitic Bivalve with Doubly Uniparental Inheritance (Bivalvia: Unionida).</title>
        <authorList>
            <person name="Smith C.H."/>
        </authorList>
    </citation>
    <scope>NUCLEOTIDE SEQUENCE</scope>
    <source>
        <strain evidence="3">CHS0354</strain>
    </source>
</reference>
<keyword evidence="1" id="KW-0812">Transmembrane</keyword>
<feature type="non-terminal residue" evidence="3">
    <location>
        <position position="442"/>
    </location>
</feature>
<evidence type="ECO:0000256" key="1">
    <source>
        <dbReference type="SAM" id="Phobius"/>
    </source>
</evidence>
<feature type="transmembrane region" description="Helical" evidence="1">
    <location>
        <begin position="143"/>
        <end position="169"/>
    </location>
</feature>
<proteinExistence type="predicted"/>
<gene>
    <name evidence="3" type="ORF">CHS0354_019120</name>
</gene>
<dbReference type="PROSITE" id="PS50837">
    <property type="entry name" value="NACHT"/>
    <property type="match status" value="1"/>
</dbReference>
<reference evidence="3" key="2">
    <citation type="journal article" date="2021" name="Genome Biol. Evol.">
        <title>Developing a high-quality reference genome for a parasitic bivalve with doubly uniparental inheritance (Bivalvia: Unionida).</title>
        <authorList>
            <person name="Smith C.H."/>
        </authorList>
    </citation>
    <scope>NUCLEOTIDE SEQUENCE</scope>
    <source>
        <strain evidence="3">CHS0354</strain>
        <tissue evidence="3">Mantle</tissue>
    </source>
</reference>
<name>A0AAE0T085_9BIVA</name>
<keyword evidence="4" id="KW-1185">Reference proteome</keyword>
<keyword evidence="1" id="KW-1133">Transmembrane helix</keyword>